<accession>A0A099T3C7</accession>
<keyword evidence="1" id="KW-0472">Membrane</keyword>
<evidence type="ECO:0000313" key="2">
    <source>
        <dbReference type="EMBL" id="KGK98716.1"/>
    </source>
</evidence>
<dbReference type="Proteomes" id="UP000029859">
    <property type="component" value="Unassembled WGS sequence"/>
</dbReference>
<evidence type="ECO:0000256" key="1">
    <source>
        <dbReference type="SAM" id="Phobius"/>
    </source>
</evidence>
<dbReference type="AlphaFoldDB" id="A0A099T3C7"/>
<gene>
    <name evidence="2" type="ORF">LI82_07680</name>
</gene>
<keyword evidence="1" id="KW-1133">Transmembrane helix</keyword>
<name>A0A099T3C7_METMT</name>
<feature type="transmembrane region" description="Helical" evidence="1">
    <location>
        <begin position="6"/>
        <end position="39"/>
    </location>
</feature>
<sequence length="142" mass="16308">MFSENTLITVIIFCIIAFSSEKHYIGRFSLLPYVLLVYFEINENWSILPDLLKLWIIIGFVIGLIALVSIISNDPMSSTIYDLSYAIYSGKTVMGIYIPLILFKEYFPTFLFEPLFFAAMIIGIVSFWYVGVNIFSNDPPFN</sequence>
<evidence type="ECO:0000313" key="3">
    <source>
        <dbReference type="Proteomes" id="UP000029859"/>
    </source>
</evidence>
<feature type="transmembrane region" description="Helical" evidence="1">
    <location>
        <begin position="51"/>
        <end position="71"/>
    </location>
</feature>
<dbReference type="RefSeq" id="WP_048194585.1">
    <property type="nucleotide sequence ID" value="NZ_CAAGSM010000012.1"/>
</dbReference>
<reference evidence="2 3" key="1">
    <citation type="submission" date="2014-09" db="EMBL/GenBank/DDBJ databases">
        <title>Draft genome sequence of an obligately methylotrophic methanogen, Methanococcoides methylutens, isolated from marine sediment.</title>
        <authorList>
            <person name="Guan Y."/>
            <person name="Ngugi D.K."/>
            <person name="Blom J."/>
            <person name="Ali S."/>
            <person name="Ferry J.G."/>
            <person name="Stingl U."/>
        </authorList>
    </citation>
    <scope>NUCLEOTIDE SEQUENCE [LARGE SCALE GENOMIC DNA]</scope>
    <source>
        <strain evidence="2 3">DSM 2657</strain>
    </source>
</reference>
<keyword evidence="1" id="KW-0812">Transmembrane</keyword>
<organism evidence="2 3">
    <name type="scientific">Methanococcoides methylutens</name>
    <dbReference type="NCBI Taxonomy" id="2226"/>
    <lineage>
        <taxon>Archaea</taxon>
        <taxon>Methanobacteriati</taxon>
        <taxon>Methanobacteriota</taxon>
        <taxon>Stenosarchaea group</taxon>
        <taxon>Methanomicrobia</taxon>
        <taxon>Methanosarcinales</taxon>
        <taxon>Methanosarcinaceae</taxon>
        <taxon>Methanococcoides</taxon>
    </lineage>
</organism>
<protein>
    <submittedName>
        <fullName evidence="2">Uncharacterized protein</fullName>
    </submittedName>
</protein>
<dbReference type="EMBL" id="JRHO01000013">
    <property type="protein sequence ID" value="KGK98716.1"/>
    <property type="molecule type" value="Genomic_DNA"/>
</dbReference>
<feature type="transmembrane region" description="Helical" evidence="1">
    <location>
        <begin position="115"/>
        <end position="136"/>
    </location>
</feature>
<keyword evidence="3" id="KW-1185">Reference proteome</keyword>
<comment type="caution">
    <text evidence="2">The sequence shown here is derived from an EMBL/GenBank/DDBJ whole genome shotgun (WGS) entry which is preliminary data.</text>
</comment>
<proteinExistence type="predicted"/>
<feature type="transmembrane region" description="Helical" evidence="1">
    <location>
        <begin position="83"/>
        <end position="103"/>
    </location>
</feature>